<dbReference type="Gene3D" id="3.40.30.10">
    <property type="entry name" value="Glutaredoxin"/>
    <property type="match status" value="1"/>
</dbReference>
<protein>
    <recommendedName>
        <fullName evidence="1">Thioredoxin domain-containing protein</fullName>
    </recommendedName>
</protein>
<dbReference type="EMBL" id="UPSH01000001">
    <property type="protein sequence ID" value="VBB17948.1"/>
    <property type="molecule type" value="Genomic_DNA"/>
</dbReference>
<proteinExistence type="predicted"/>
<evidence type="ECO:0000259" key="1">
    <source>
        <dbReference type="PROSITE" id="PS51352"/>
    </source>
</evidence>
<dbReference type="PROSITE" id="PS51352">
    <property type="entry name" value="THIOREDOXIN_2"/>
    <property type="match status" value="1"/>
</dbReference>
<organism evidence="2 3">
    <name type="scientific">Yasminevirus sp. GU-2018</name>
    <dbReference type="NCBI Taxonomy" id="2420051"/>
    <lineage>
        <taxon>Viruses</taxon>
        <taxon>Varidnaviria</taxon>
        <taxon>Bamfordvirae</taxon>
        <taxon>Nucleocytoviricota</taxon>
        <taxon>Megaviricetes</taxon>
        <taxon>Imitervirales</taxon>
        <taxon>Mimiviridae</taxon>
        <taxon>Klosneuvirinae</taxon>
        <taxon>Yasminevirus</taxon>
        <taxon>Yasminevirus saudimassiliense</taxon>
    </lineage>
</organism>
<dbReference type="InterPro" id="IPR013766">
    <property type="entry name" value="Thioredoxin_domain"/>
</dbReference>
<name>A0A5K0U7K7_9VIRU</name>
<feature type="domain" description="Thioredoxin" evidence="1">
    <location>
        <begin position="80"/>
        <end position="215"/>
    </location>
</feature>
<reference evidence="2 3" key="1">
    <citation type="submission" date="2018-10" db="EMBL/GenBank/DDBJ databases">
        <authorList>
            <consortium name="IHU Genomes"/>
        </authorList>
    </citation>
    <scope>NUCLEOTIDE SEQUENCE [LARGE SCALE GENOMIC DNA]</scope>
    <source>
        <strain evidence="2 3">A1</strain>
    </source>
</reference>
<dbReference type="SUPFAM" id="SSF52833">
    <property type="entry name" value="Thioredoxin-like"/>
    <property type="match status" value="1"/>
</dbReference>
<dbReference type="InterPro" id="IPR036249">
    <property type="entry name" value="Thioredoxin-like_sf"/>
</dbReference>
<evidence type="ECO:0000313" key="3">
    <source>
        <dbReference type="Proteomes" id="UP000594342"/>
    </source>
</evidence>
<comment type="caution">
    <text evidence="2">The sequence shown here is derived from an EMBL/GenBank/DDBJ whole genome shotgun (WGS) entry which is preliminary data.</text>
</comment>
<dbReference type="Proteomes" id="UP000594342">
    <property type="component" value="Unassembled WGS sequence"/>
</dbReference>
<keyword evidence="3" id="KW-1185">Reference proteome</keyword>
<accession>A0A5K0U7K7</accession>
<evidence type="ECO:0000313" key="2">
    <source>
        <dbReference type="EMBL" id="VBB17948.1"/>
    </source>
</evidence>
<gene>
    <name evidence="2" type="ORF">YASMINEVIRUS_411</name>
</gene>
<dbReference type="Pfam" id="PF00085">
    <property type="entry name" value="Thioredoxin"/>
    <property type="match status" value="1"/>
</dbReference>
<dbReference type="CDD" id="cd02947">
    <property type="entry name" value="TRX_family"/>
    <property type="match status" value="1"/>
</dbReference>
<sequence length="215" mass="24894">MDDQYNTDIEMVMDFMKLAVLFDNKEINDSDKKNILSLQKSIIELLPVAQSDRMSAVYATITKIHKTQLRIFAMMPTPVTQQQQTLPQIIDLDQRFGRVESHGVPMSSSKQLYTLQKPVPQDKTNDHFIVLFFRSSCPACKAISNDWRRFKQESVNSNFTVLEYDGDDPANMTIFKHFGVELVPTVIKLRLDQQNYAEKLTSQPSYESIRRFAKF</sequence>